<protein>
    <recommendedName>
        <fullName evidence="9">Polysaccharide biosynthesis protein</fullName>
    </recommendedName>
</protein>
<dbReference type="RefSeq" id="WP_211529879.1">
    <property type="nucleotide sequence ID" value="NZ_JWHL01000002.1"/>
</dbReference>
<dbReference type="GO" id="GO:0005886">
    <property type="term" value="C:plasma membrane"/>
    <property type="evidence" value="ECO:0007669"/>
    <property type="project" value="UniProtKB-SubCell"/>
</dbReference>
<evidence type="ECO:0000256" key="5">
    <source>
        <dbReference type="ARBA" id="ARBA00023136"/>
    </source>
</evidence>
<keyword evidence="5 6" id="KW-0472">Membrane</keyword>
<dbReference type="InterPro" id="IPR050833">
    <property type="entry name" value="Poly_Biosynth_Transport"/>
</dbReference>
<dbReference type="Proteomes" id="UP000730161">
    <property type="component" value="Unassembled WGS sequence"/>
</dbReference>
<keyword evidence="2" id="KW-1003">Cell membrane</keyword>
<dbReference type="PANTHER" id="PTHR30250:SF28">
    <property type="entry name" value="POLYSACCHARIDE BIOSYNTHESIS PROTEIN"/>
    <property type="match status" value="1"/>
</dbReference>
<dbReference type="PANTHER" id="PTHR30250">
    <property type="entry name" value="PST FAMILY PREDICTED COLANIC ACID TRANSPORTER"/>
    <property type="match status" value="1"/>
</dbReference>
<evidence type="ECO:0000313" key="8">
    <source>
        <dbReference type="Proteomes" id="UP000730161"/>
    </source>
</evidence>
<gene>
    <name evidence="7" type="ORF">RJ53_01640</name>
</gene>
<reference evidence="7" key="1">
    <citation type="submission" date="2014-12" db="EMBL/GenBank/DDBJ databases">
        <authorList>
            <person name="Huang H.-H."/>
            <person name="Chen S.-C."/>
            <person name="Lai M.-C."/>
        </authorList>
    </citation>
    <scope>NUCLEOTIDE SEQUENCE</scope>
    <source>
        <strain evidence="7">K1F9705b</strain>
    </source>
</reference>
<dbReference type="EMBL" id="JWHL01000002">
    <property type="protein sequence ID" value="MBR1368265.1"/>
    <property type="molecule type" value="Genomic_DNA"/>
</dbReference>
<feature type="transmembrane region" description="Helical" evidence="6">
    <location>
        <begin position="75"/>
        <end position="98"/>
    </location>
</feature>
<evidence type="ECO:0000256" key="2">
    <source>
        <dbReference type="ARBA" id="ARBA00022475"/>
    </source>
</evidence>
<organism evidence="7 8">
    <name type="scientific">Methanocalculus chunghsingensis</name>
    <dbReference type="NCBI Taxonomy" id="156457"/>
    <lineage>
        <taxon>Archaea</taxon>
        <taxon>Methanobacteriati</taxon>
        <taxon>Methanobacteriota</taxon>
        <taxon>Stenosarchaea group</taxon>
        <taxon>Methanomicrobia</taxon>
        <taxon>Methanomicrobiales</taxon>
        <taxon>Methanocalculaceae</taxon>
        <taxon>Methanocalculus</taxon>
    </lineage>
</organism>
<keyword evidence="8" id="KW-1185">Reference proteome</keyword>
<keyword evidence="3 6" id="KW-0812">Transmembrane</keyword>
<sequence length="480" mass="52973">MSRFITNVLKLLSGSVLAQILGILLIPIITRLYSPGDYGVFQLFISISSIIAVMSCLSYQLAIVLPKKDEDSVNIIALCFVLILGTSLITGVVFILFSDFVGNMLKTPVLSQYLVFLPIVILLNGIFLVLNNWMIRRTQFSGVATAQVTNSFITKLVQIGAGINAVSAFGLIAGHIAGLLAALFIMARQMLVDSSLLLKYSLSEMKEMAIRYKRFPLFTTWATLANTLSTRVAPLLLAIFFGPTIVGHYAIAFMVIGMPMGLIGTAASQVFFQKISEVKNLSGNFKVTVEQMHKRLISIGIFPFLVVMIIGEELFAFMLGAEWSVAGQYAQILAPWIFLVFISAPLSTVLLVLEKQTVSLAFNLVILVSRIIILLVGGLFFNPIVTLILFSITGVLFIGFMNFYTLSISGVCYIETLKDLFTYLALAFVIASPIIIIKIFIVNIFIIFLITGVIMLTYYVVVIYMDPLLKKEIGLILKRK</sequence>
<comment type="subcellular location">
    <subcellularLocation>
        <location evidence="1">Cell membrane</location>
        <topology evidence="1">Multi-pass membrane protein</topology>
    </subcellularLocation>
</comment>
<comment type="caution">
    <text evidence="7">The sequence shown here is derived from an EMBL/GenBank/DDBJ whole genome shotgun (WGS) entry which is preliminary data.</text>
</comment>
<name>A0A8J7W7W9_9EURY</name>
<feature type="transmembrane region" description="Helical" evidence="6">
    <location>
        <begin position="447"/>
        <end position="469"/>
    </location>
</feature>
<feature type="transmembrane region" description="Helical" evidence="6">
    <location>
        <begin position="12"/>
        <end position="33"/>
    </location>
</feature>
<feature type="transmembrane region" description="Helical" evidence="6">
    <location>
        <begin position="387"/>
        <end position="408"/>
    </location>
</feature>
<proteinExistence type="predicted"/>
<evidence type="ECO:0008006" key="9">
    <source>
        <dbReference type="Google" id="ProtNLM"/>
    </source>
</evidence>
<evidence type="ECO:0000256" key="1">
    <source>
        <dbReference type="ARBA" id="ARBA00004651"/>
    </source>
</evidence>
<evidence type="ECO:0000256" key="3">
    <source>
        <dbReference type="ARBA" id="ARBA00022692"/>
    </source>
</evidence>
<accession>A0A8J7W7W9</accession>
<feature type="transmembrane region" description="Helical" evidence="6">
    <location>
        <begin position="420"/>
        <end position="441"/>
    </location>
</feature>
<dbReference type="OrthoDB" id="118009at2157"/>
<evidence type="ECO:0000256" key="4">
    <source>
        <dbReference type="ARBA" id="ARBA00022989"/>
    </source>
</evidence>
<feature type="transmembrane region" description="Helical" evidence="6">
    <location>
        <begin position="333"/>
        <end position="353"/>
    </location>
</feature>
<evidence type="ECO:0000256" key="6">
    <source>
        <dbReference type="SAM" id="Phobius"/>
    </source>
</evidence>
<dbReference type="Pfam" id="PF13440">
    <property type="entry name" value="Polysacc_synt_3"/>
    <property type="match status" value="1"/>
</dbReference>
<keyword evidence="4 6" id="KW-1133">Transmembrane helix</keyword>
<dbReference type="AlphaFoldDB" id="A0A8J7W7W9"/>
<feature type="transmembrane region" description="Helical" evidence="6">
    <location>
        <begin position="110"/>
        <end position="131"/>
    </location>
</feature>
<evidence type="ECO:0000313" key="7">
    <source>
        <dbReference type="EMBL" id="MBR1368265.1"/>
    </source>
</evidence>
<feature type="transmembrane region" description="Helical" evidence="6">
    <location>
        <begin position="39"/>
        <end position="63"/>
    </location>
</feature>
<feature type="transmembrane region" description="Helical" evidence="6">
    <location>
        <begin position="296"/>
        <end position="321"/>
    </location>
</feature>
<feature type="transmembrane region" description="Helical" evidence="6">
    <location>
        <begin position="360"/>
        <end position="381"/>
    </location>
</feature>